<name>A0A0E9Q796_ANGAN</name>
<organism evidence="1">
    <name type="scientific">Anguilla anguilla</name>
    <name type="common">European freshwater eel</name>
    <name type="synonym">Muraena anguilla</name>
    <dbReference type="NCBI Taxonomy" id="7936"/>
    <lineage>
        <taxon>Eukaryota</taxon>
        <taxon>Metazoa</taxon>
        <taxon>Chordata</taxon>
        <taxon>Craniata</taxon>
        <taxon>Vertebrata</taxon>
        <taxon>Euteleostomi</taxon>
        <taxon>Actinopterygii</taxon>
        <taxon>Neopterygii</taxon>
        <taxon>Teleostei</taxon>
        <taxon>Anguilliformes</taxon>
        <taxon>Anguillidae</taxon>
        <taxon>Anguilla</taxon>
    </lineage>
</organism>
<reference evidence="1" key="1">
    <citation type="submission" date="2014-11" db="EMBL/GenBank/DDBJ databases">
        <authorList>
            <person name="Amaro Gonzalez C."/>
        </authorList>
    </citation>
    <scope>NUCLEOTIDE SEQUENCE</scope>
</reference>
<dbReference type="AlphaFoldDB" id="A0A0E9Q796"/>
<dbReference type="EMBL" id="GBXM01096185">
    <property type="protein sequence ID" value="JAH12392.1"/>
    <property type="molecule type" value="Transcribed_RNA"/>
</dbReference>
<proteinExistence type="predicted"/>
<sequence>MFIMDIHNEYNNELWFIIEDLMGLTKVLISSQELSCYKHKFNLQWMLL</sequence>
<evidence type="ECO:0000313" key="1">
    <source>
        <dbReference type="EMBL" id="JAH12392.1"/>
    </source>
</evidence>
<accession>A0A0E9Q796</accession>
<protein>
    <submittedName>
        <fullName evidence="1">Uncharacterized protein</fullName>
    </submittedName>
</protein>
<reference evidence="1" key="2">
    <citation type="journal article" date="2015" name="Fish Shellfish Immunol.">
        <title>Early steps in the European eel (Anguilla anguilla)-Vibrio vulnificus interaction in the gills: Role of the RtxA13 toxin.</title>
        <authorList>
            <person name="Callol A."/>
            <person name="Pajuelo D."/>
            <person name="Ebbesson L."/>
            <person name="Teles M."/>
            <person name="MacKenzie S."/>
            <person name="Amaro C."/>
        </authorList>
    </citation>
    <scope>NUCLEOTIDE SEQUENCE</scope>
</reference>